<dbReference type="SUPFAM" id="SSF88697">
    <property type="entry name" value="PUA domain-like"/>
    <property type="match status" value="1"/>
</dbReference>
<keyword evidence="9" id="KW-1185">Reference proteome</keyword>
<proteinExistence type="predicted"/>
<evidence type="ECO:0000313" key="9">
    <source>
        <dbReference type="Proteomes" id="UP000290289"/>
    </source>
</evidence>
<sequence>MSTLETTGERKVDRFPYTIKRPRVDAVREFPIGCGLFDARVLPSKSEDRGIIDQSSNIVGHTEKNDKVYGLFSKSSSVMNIPMDNCLSPRNMLRSIPVERDFPQGCGRVVSSSLRINCPDANVIPECKSAIGGDCNKHANDRCSSLLAKDAKLKKDVINHELSVDGVDDIHVAWRCKVKEALGAYQELFTELSQEYAKKSDKNVGCKIHMEVVMRLKEQGKCVNTRKQLGPIPGVEVGDEFQYRAQLVIVGLHHPYQNGIDYMTKDGKSVATSIVDSGRYGNHVESSDILIYSGEGGNSMIKGEEPKDQKLERGNLALKNSIEEGTPVRVIHKRLEVGTNSRSSTTYVYDGLYKVVEFWQDREKFGKMVFKFSLRRYSGQPRLTLGKVLDKSKRLIVSKGGVHKNDISEGKERMPIRMVNEIDDESTPFFNYTCNIIYPNFFKAVTLRGCHCLDGCSASEPCSCVMKNGGVLPYDNNGHRTNKNALVYECGPLCKCPSSCKNRVSQHGIRFRLEVFRTKSKGWGVRSHSFIQEGSFICEYAGEIVQDNDDFAIRSAEHGNVGRFVNHSSCPNLFCQAILYDHDDLRMPHMVLFSKKNIAPKQELTCDYNSSGRKFVI</sequence>
<dbReference type="GO" id="GO:0042054">
    <property type="term" value="F:histone methyltransferase activity"/>
    <property type="evidence" value="ECO:0007669"/>
    <property type="project" value="InterPro"/>
</dbReference>
<comment type="subcellular location">
    <subcellularLocation>
        <location evidence="1">Chromosome</location>
        <location evidence="1">Centromere</location>
    </subcellularLocation>
    <subcellularLocation>
        <location evidence="4">Nucleus</location>
    </subcellularLocation>
</comment>
<dbReference type="Proteomes" id="UP000290289">
    <property type="component" value="Chromosome 7"/>
</dbReference>
<dbReference type="InterPro" id="IPR001214">
    <property type="entry name" value="SET_dom"/>
</dbReference>
<protein>
    <recommendedName>
        <fullName evidence="10">SET domain-containing protein</fullName>
    </recommendedName>
</protein>
<dbReference type="AlphaFoldDB" id="A0A498JBB2"/>
<dbReference type="PANTHER" id="PTHR45660">
    <property type="entry name" value="HISTONE-LYSINE N-METHYLTRANSFERASE SETMAR"/>
    <property type="match status" value="1"/>
</dbReference>
<dbReference type="PROSITE" id="PS51015">
    <property type="entry name" value="YDG"/>
    <property type="match status" value="1"/>
</dbReference>
<evidence type="ECO:0000313" key="8">
    <source>
        <dbReference type="EMBL" id="RXH93018.1"/>
    </source>
</evidence>
<gene>
    <name evidence="8" type="ORF">DVH24_013594</name>
</gene>
<dbReference type="Gene3D" id="2.170.270.10">
    <property type="entry name" value="SET domain"/>
    <property type="match status" value="2"/>
</dbReference>
<dbReference type="GO" id="GO:0003690">
    <property type="term" value="F:double-stranded DNA binding"/>
    <property type="evidence" value="ECO:0007669"/>
    <property type="project" value="TreeGrafter"/>
</dbReference>
<dbReference type="PROSITE" id="PS50867">
    <property type="entry name" value="PRE_SET"/>
    <property type="match status" value="1"/>
</dbReference>
<dbReference type="Pfam" id="PF00856">
    <property type="entry name" value="SET"/>
    <property type="match status" value="1"/>
</dbReference>
<dbReference type="SUPFAM" id="SSF82199">
    <property type="entry name" value="SET domain"/>
    <property type="match status" value="1"/>
</dbReference>
<dbReference type="GO" id="GO:0008270">
    <property type="term" value="F:zinc ion binding"/>
    <property type="evidence" value="ECO:0007669"/>
    <property type="project" value="InterPro"/>
</dbReference>
<dbReference type="Pfam" id="PF05033">
    <property type="entry name" value="Pre-SET"/>
    <property type="match status" value="1"/>
</dbReference>
<dbReference type="InterPro" id="IPR046341">
    <property type="entry name" value="SET_dom_sf"/>
</dbReference>
<name>A0A498JBB2_MALDO</name>
<comment type="caution">
    <text evidence="8">The sequence shown here is derived from an EMBL/GenBank/DDBJ whole genome shotgun (WGS) entry which is preliminary data.</text>
</comment>
<feature type="domain" description="YDG" evidence="7">
    <location>
        <begin position="230"/>
        <end position="376"/>
    </location>
</feature>
<evidence type="ECO:0000256" key="3">
    <source>
        <dbReference type="ARBA" id="ARBA00023242"/>
    </source>
</evidence>
<dbReference type="Pfam" id="PF02182">
    <property type="entry name" value="SAD_SRA"/>
    <property type="match status" value="1"/>
</dbReference>
<dbReference type="SMART" id="SM00468">
    <property type="entry name" value="PreSET"/>
    <property type="match status" value="1"/>
</dbReference>
<keyword evidence="2" id="KW-0158">Chromosome</keyword>
<keyword evidence="3 4" id="KW-0539">Nucleus</keyword>
<evidence type="ECO:0000256" key="1">
    <source>
        <dbReference type="ARBA" id="ARBA00004584"/>
    </source>
</evidence>
<dbReference type="SMART" id="SM00317">
    <property type="entry name" value="SET"/>
    <property type="match status" value="1"/>
</dbReference>
<organism evidence="8 9">
    <name type="scientific">Malus domestica</name>
    <name type="common">Apple</name>
    <name type="synonym">Pyrus malus</name>
    <dbReference type="NCBI Taxonomy" id="3750"/>
    <lineage>
        <taxon>Eukaryota</taxon>
        <taxon>Viridiplantae</taxon>
        <taxon>Streptophyta</taxon>
        <taxon>Embryophyta</taxon>
        <taxon>Tracheophyta</taxon>
        <taxon>Spermatophyta</taxon>
        <taxon>Magnoliopsida</taxon>
        <taxon>eudicotyledons</taxon>
        <taxon>Gunneridae</taxon>
        <taxon>Pentapetalae</taxon>
        <taxon>rosids</taxon>
        <taxon>fabids</taxon>
        <taxon>Rosales</taxon>
        <taxon>Rosaceae</taxon>
        <taxon>Amygdaloideae</taxon>
        <taxon>Maleae</taxon>
        <taxon>Malus</taxon>
    </lineage>
</organism>
<feature type="domain" description="Pre-SET" evidence="6">
    <location>
        <begin position="448"/>
        <end position="508"/>
    </location>
</feature>
<dbReference type="SMART" id="SM00466">
    <property type="entry name" value="SRA"/>
    <property type="match status" value="1"/>
</dbReference>
<dbReference type="PROSITE" id="PS50280">
    <property type="entry name" value="SET"/>
    <property type="match status" value="1"/>
</dbReference>
<reference evidence="8 9" key="1">
    <citation type="submission" date="2018-10" db="EMBL/GenBank/DDBJ databases">
        <title>A high-quality apple genome assembly.</title>
        <authorList>
            <person name="Hu J."/>
        </authorList>
    </citation>
    <scope>NUCLEOTIDE SEQUENCE [LARGE SCALE GENOMIC DNA]</scope>
    <source>
        <strain evidence="9">cv. HFTH1</strain>
        <tissue evidence="8">Young leaf</tissue>
    </source>
</reference>
<evidence type="ECO:0000259" key="5">
    <source>
        <dbReference type="PROSITE" id="PS50280"/>
    </source>
</evidence>
<dbReference type="InterPro" id="IPR015947">
    <property type="entry name" value="PUA-like_sf"/>
</dbReference>
<dbReference type="InterPro" id="IPR036987">
    <property type="entry name" value="SRA-YDG_sf"/>
</dbReference>
<dbReference type="PANTHER" id="PTHR45660:SF46">
    <property type="entry name" value="HISTONE-LYSINE N-METHYLTRANSFERASE, H3 LYSINE-9 SPECIFIC SUVH6"/>
    <property type="match status" value="1"/>
</dbReference>
<evidence type="ECO:0008006" key="10">
    <source>
        <dbReference type="Google" id="ProtNLM"/>
    </source>
</evidence>
<evidence type="ECO:0000256" key="2">
    <source>
        <dbReference type="ARBA" id="ARBA00022454"/>
    </source>
</evidence>
<dbReference type="InterPro" id="IPR051357">
    <property type="entry name" value="H3K9_HMTase_SUVAR3-9"/>
</dbReference>
<evidence type="ECO:0000256" key="4">
    <source>
        <dbReference type="PROSITE-ProRule" id="PRU00358"/>
    </source>
</evidence>
<dbReference type="EMBL" id="RDQH01000333">
    <property type="protein sequence ID" value="RXH93018.1"/>
    <property type="molecule type" value="Genomic_DNA"/>
</dbReference>
<evidence type="ECO:0000259" key="6">
    <source>
        <dbReference type="PROSITE" id="PS50867"/>
    </source>
</evidence>
<dbReference type="Gene3D" id="2.30.280.10">
    <property type="entry name" value="SRA-YDG"/>
    <property type="match status" value="1"/>
</dbReference>
<dbReference type="InterPro" id="IPR003105">
    <property type="entry name" value="SRA_YDG"/>
</dbReference>
<accession>A0A498JBB2</accession>
<dbReference type="GO" id="GO:0000775">
    <property type="term" value="C:chromosome, centromeric region"/>
    <property type="evidence" value="ECO:0007669"/>
    <property type="project" value="UniProtKB-SubCell"/>
</dbReference>
<feature type="domain" description="SET" evidence="5">
    <location>
        <begin position="511"/>
        <end position="609"/>
    </location>
</feature>
<dbReference type="GO" id="GO:0005634">
    <property type="term" value="C:nucleus"/>
    <property type="evidence" value="ECO:0007669"/>
    <property type="project" value="UniProtKB-SubCell"/>
</dbReference>
<dbReference type="STRING" id="3750.A0A498JBB2"/>
<evidence type="ECO:0000259" key="7">
    <source>
        <dbReference type="PROSITE" id="PS51015"/>
    </source>
</evidence>
<dbReference type="InterPro" id="IPR007728">
    <property type="entry name" value="Pre-SET_dom"/>
</dbReference>